<accession>A0A915ET26</accession>
<sequence length="185" mass="21383">MMAVIKNCQCLNSEERGELARKFKYYHKTVKPHDRFNLVETINGTYFSLNSELEMLQSRVYEEASAQLNLVKYSTEEWPNLAIKFTFSSQWQYAIVSVYLPSLLIFSVALCAQWKRRKVQVLVSVTSIISIIVIQTSHQKPYMTSISMQDVWLSGLLIHLICILTIDLLLPSRRIIFTNPTSNTI</sequence>
<keyword evidence="1" id="KW-0812">Transmembrane</keyword>
<proteinExistence type="predicted"/>
<reference evidence="3" key="1">
    <citation type="submission" date="2022-11" db="UniProtKB">
        <authorList>
            <consortium name="WormBaseParasite"/>
        </authorList>
    </citation>
    <scope>IDENTIFICATION</scope>
</reference>
<dbReference type="AlphaFoldDB" id="A0A915ET26"/>
<evidence type="ECO:0000313" key="3">
    <source>
        <dbReference type="WBParaSite" id="jg8668"/>
    </source>
</evidence>
<protein>
    <submittedName>
        <fullName evidence="3">Uncharacterized protein</fullName>
    </submittedName>
</protein>
<dbReference type="WBParaSite" id="jg8668">
    <property type="protein sequence ID" value="jg8668"/>
    <property type="gene ID" value="jg8668"/>
</dbReference>
<feature type="transmembrane region" description="Helical" evidence="1">
    <location>
        <begin position="151"/>
        <end position="170"/>
    </location>
</feature>
<keyword evidence="1" id="KW-0472">Membrane</keyword>
<evidence type="ECO:0000256" key="1">
    <source>
        <dbReference type="SAM" id="Phobius"/>
    </source>
</evidence>
<evidence type="ECO:0000313" key="2">
    <source>
        <dbReference type="Proteomes" id="UP000887574"/>
    </source>
</evidence>
<keyword evidence="1" id="KW-1133">Transmembrane helix</keyword>
<feature type="transmembrane region" description="Helical" evidence="1">
    <location>
        <begin position="91"/>
        <end position="112"/>
    </location>
</feature>
<feature type="transmembrane region" description="Helical" evidence="1">
    <location>
        <begin position="119"/>
        <end position="139"/>
    </location>
</feature>
<dbReference type="Proteomes" id="UP000887574">
    <property type="component" value="Unplaced"/>
</dbReference>
<organism evidence="2 3">
    <name type="scientific">Ditylenchus dipsaci</name>
    <dbReference type="NCBI Taxonomy" id="166011"/>
    <lineage>
        <taxon>Eukaryota</taxon>
        <taxon>Metazoa</taxon>
        <taxon>Ecdysozoa</taxon>
        <taxon>Nematoda</taxon>
        <taxon>Chromadorea</taxon>
        <taxon>Rhabditida</taxon>
        <taxon>Tylenchina</taxon>
        <taxon>Tylenchomorpha</taxon>
        <taxon>Sphaerularioidea</taxon>
        <taxon>Anguinidae</taxon>
        <taxon>Anguininae</taxon>
        <taxon>Ditylenchus</taxon>
    </lineage>
</organism>
<keyword evidence="2" id="KW-1185">Reference proteome</keyword>
<name>A0A915ET26_9BILA</name>